<comment type="caution">
    <text evidence="2">The sequence shown here is derived from an EMBL/GenBank/DDBJ whole genome shotgun (WGS) entry which is preliminary data.</text>
</comment>
<evidence type="ECO:0000313" key="3">
    <source>
        <dbReference type="Proteomes" id="UP001597480"/>
    </source>
</evidence>
<keyword evidence="3" id="KW-1185">Reference proteome</keyword>
<gene>
    <name evidence="2" type="ORF">ACFSR3_08105</name>
</gene>
<evidence type="ECO:0000256" key="1">
    <source>
        <dbReference type="SAM" id="SignalP"/>
    </source>
</evidence>
<dbReference type="RefSeq" id="WP_379820519.1">
    <property type="nucleotide sequence ID" value="NZ_JBHUMD010000008.1"/>
</dbReference>
<accession>A0ABW5NSF0</accession>
<feature type="signal peptide" evidence="1">
    <location>
        <begin position="1"/>
        <end position="20"/>
    </location>
</feature>
<dbReference type="PROSITE" id="PS51257">
    <property type="entry name" value="PROKAR_LIPOPROTEIN"/>
    <property type="match status" value="1"/>
</dbReference>
<dbReference type="EMBL" id="JBHUMD010000008">
    <property type="protein sequence ID" value="MFD2602016.1"/>
    <property type="molecule type" value="Genomic_DNA"/>
</dbReference>
<feature type="chain" id="PRO_5045655249" description="Lipoprotein" evidence="1">
    <location>
        <begin position="21"/>
        <end position="194"/>
    </location>
</feature>
<protein>
    <recommendedName>
        <fullName evidence="4">Lipoprotein</fullName>
    </recommendedName>
</protein>
<evidence type="ECO:0000313" key="2">
    <source>
        <dbReference type="EMBL" id="MFD2602016.1"/>
    </source>
</evidence>
<evidence type="ECO:0008006" key="4">
    <source>
        <dbReference type="Google" id="ProtNLM"/>
    </source>
</evidence>
<sequence>MKAFLLSAACFMLFACSGSDEDNVNNGNNPGNGEVSNTLHMSFKTPDWEQFINCEQLDLYGFAVSESANAVSATSASTKETFYFSIPVDSSAMVAPGNLKKYAITGYGDNVNPFEFSQKLPITQGSATYLISSPGFGTDDYNEVVDIQYIGSEPNNAVFKVKCRYAMHAYELGNSQNIKPITGTFHFKVRTSKN</sequence>
<keyword evidence="1" id="KW-0732">Signal</keyword>
<dbReference type="Proteomes" id="UP001597480">
    <property type="component" value="Unassembled WGS sequence"/>
</dbReference>
<reference evidence="3" key="1">
    <citation type="journal article" date="2019" name="Int. J. Syst. Evol. Microbiol.">
        <title>The Global Catalogue of Microorganisms (GCM) 10K type strain sequencing project: providing services to taxonomists for standard genome sequencing and annotation.</title>
        <authorList>
            <consortium name="The Broad Institute Genomics Platform"/>
            <consortium name="The Broad Institute Genome Sequencing Center for Infectious Disease"/>
            <person name="Wu L."/>
            <person name="Ma J."/>
        </authorList>
    </citation>
    <scope>NUCLEOTIDE SEQUENCE [LARGE SCALE GENOMIC DNA]</scope>
    <source>
        <strain evidence="3">KCTC 42107</strain>
    </source>
</reference>
<organism evidence="2 3">
    <name type="scientific">Flavobacterium suzhouense</name>
    <dbReference type="NCBI Taxonomy" id="1529638"/>
    <lineage>
        <taxon>Bacteria</taxon>
        <taxon>Pseudomonadati</taxon>
        <taxon>Bacteroidota</taxon>
        <taxon>Flavobacteriia</taxon>
        <taxon>Flavobacteriales</taxon>
        <taxon>Flavobacteriaceae</taxon>
        <taxon>Flavobacterium</taxon>
    </lineage>
</organism>
<proteinExistence type="predicted"/>
<name>A0ABW5NSF0_9FLAO</name>